<dbReference type="Pfam" id="PF15489">
    <property type="entry name" value="CTC1"/>
    <property type="match status" value="2"/>
</dbReference>
<comment type="similarity">
    <text evidence="3">Belongs to the CTC1 family.</text>
</comment>
<dbReference type="RefSeq" id="XP_031027905.1">
    <property type="nucleotide sequence ID" value="XM_031166137.1"/>
</dbReference>
<accession>A0A507C9D1</accession>
<organism evidence="10 11">
    <name type="scientific">Synchytrium microbalum</name>
    <dbReference type="NCBI Taxonomy" id="1806994"/>
    <lineage>
        <taxon>Eukaryota</taxon>
        <taxon>Fungi</taxon>
        <taxon>Fungi incertae sedis</taxon>
        <taxon>Chytridiomycota</taxon>
        <taxon>Chytridiomycota incertae sedis</taxon>
        <taxon>Chytridiomycetes</taxon>
        <taxon>Synchytriales</taxon>
        <taxon>Synchytriaceae</taxon>
        <taxon>Synchytrium</taxon>
    </lineage>
</organism>
<evidence type="ECO:0000256" key="2">
    <source>
        <dbReference type="ARBA" id="ARBA00004574"/>
    </source>
</evidence>
<dbReference type="GO" id="GO:0042162">
    <property type="term" value="F:telomeric DNA binding"/>
    <property type="evidence" value="ECO:0007669"/>
    <property type="project" value="TreeGrafter"/>
</dbReference>
<dbReference type="PANTHER" id="PTHR14865:SF2">
    <property type="entry name" value="CST COMPLEX SUBUNIT CTC1"/>
    <property type="match status" value="1"/>
</dbReference>
<evidence type="ECO:0000256" key="7">
    <source>
        <dbReference type="ARBA" id="ARBA00023125"/>
    </source>
</evidence>
<evidence type="ECO:0000313" key="10">
    <source>
        <dbReference type="EMBL" id="TPX38190.1"/>
    </source>
</evidence>
<dbReference type="GO" id="GO:1990879">
    <property type="term" value="C:CST complex"/>
    <property type="evidence" value="ECO:0007669"/>
    <property type="project" value="TreeGrafter"/>
</dbReference>
<feature type="compositionally biased region" description="Low complexity" evidence="9">
    <location>
        <begin position="1266"/>
        <end position="1275"/>
    </location>
</feature>
<evidence type="ECO:0000313" key="11">
    <source>
        <dbReference type="Proteomes" id="UP000319731"/>
    </source>
</evidence>
<evidence type="ECO:0000256" key="9">
    <source>
        <dbReference type="SAM" id="MobiDB-lite"/>
    </source>
</evidence>
<feature type="region of interest" description="Disordered" evidence="9">
    <location>
        <begin position="872"/>
        <end position="911"/>
    </location>
</feature>
<comment type="caution">
    <text evidence="10">The sequence shown here is derived from an EMBL/GenBank/DDBJ whole genome shotgun (WGS) entry which is preliminary data.</text>
</comment>
<dbReference type="Proteomes" id="UP000319731">
    <property type="component" value="Unassembled WGS sequence"/>
</dbReference>
<dbReference type="GeneID" id="42001434"/>
<dbReference type="GO" id="GO:0045740">
    <property type="term" value="P:positive regulation of DNA replication"/>
    <property type="evidence" value="ECO:0007669"/>
    <property type="project" value="TreeGrafter"/>
</dbReference>
<evidence type="ECO:0000256" key="6">
    <source>
        <dbReference type="ARBA" id="ARBA00022895"/>
    </source>
</evidence>
<dbReference type="STRING" id="1806994.A0A507C9D1"/>
<dbReference type="PANTHER" id="PTHR14865">
    <property type="entry name" value="CST COMPLEX SUBUNIT CTC1"/>
    <property type="match status" value="1"/>
</dbReference>
<reference evidence="10 11" key="1">
    <citation type="journal article" date="2019" name="Sci. Rep.">
        <title>Comparative genomics of chytrid fungi reveal insights into the obligate biotrophic and pathogenic lifestyle of Synchytrium endobioticum.</title>
        <authorList>
            <person name="van de Vossenberg B.T.L.H."/>
            <person name="Warris S."/>
            <person name="Nguyen H.D.T."/>
            <person name="van Gent-Pelzer M.P.E."/>
            <person name="Joly D.L."/>
            <person name="van de Geest H.C."/>
            <person name="Bonants P.J.M."/>
            <person name="Smith D.S."/>
            <person name="Levesque C.A."/>
            <person name="van der Lee T.A.J."/>
        </authorList>
    </citation>
    <scope>NUCLEOTIDE SEQUENCE [LARGE SCALE GENOMIC DNA]</scope>
    <source>
        <strain evidence="10 11">JEL517</strain>
    </source>
</reference>
<evidence type="ECO:0000256" key="3">
    <source>
        <dbReference type="ARBA" id="ARBA00006332"/>
    </source>
</evidence>
<keyword evidence="11" id="KW-1185">Reference proteome</keyword>
<protein>
    <recommendedName>
        <fullName evidence="4">CST complex subunit CTC1</fullName>
    </recommendedName>
</protein>
<dbReference type="InterPro" id="IPR029156">
    <property type="entry name" value="CTC1"/>
</dbReference>
<evidence type="ECO:0000256" key="1">
    <source>
        <dbReference type="ARBA" id="ARBA00004123"/>
    </source>
</evidence>
<dbReference type="InterPro" id="IPR042617">
    <property type="entry name" value="CTC1-like"/>
</dbReference>
<dbReference type="OrthoDB" id="2114908at2759"/>
<evidence type="ECO:0000256" key="4">
    <source>
        <dbReference type="ARBA" id="ARBA00016175"/>
    </source>
</evidence>
<proteinExistence type="inferred from homology"/>
<feature type="region of interest" description="Disordered" evidence="9">
    <location>
        <begin position="1260"/>
        <end position="1283"/>
    </location>
</feature>
<evidence type="ECO:0000256" key="5">
    <source>
        <dbReference type="ARBA" id="ARBA00022454"/>
    </source>
</evidence>
<keyword evidence="7" id="KW-0238">DNA-binding</keyword>
<name>A0A507C9D1_9FUNG</name>
<evidence type="ECO:0000256" key="8">
    <source>
        <dbReference type="ARBA" id="ARBA00023242"/>
    </source>
</evidence>
<comment type="subcellular location">
    <subcellularLocation>
        <location evidence="2">Chromosome</location>
        <location evidence="2">Telomere</location>
    </subcellularLocation>
    <subcellularLocation>
        <location evidence="1">Nucleus</location>
    </subcellularLocation>
</comment>
<keyword evidence="6" id="KW-0779">Telomere</keyword>
<dbReference type="GO" id="GO:0003697">
    <property type="term" value="F:single-stranded DNA binding"/>
    <property type="evidence" value="ECO:0007669"/>
    <property type="project" value="InterPro"/>
</dbReference>
<dbReference type="EMBL" id="QEAO01000001">
    <property type="protein sequence ID" value="TPX38190.1"/>
    <property type="molecule type" value="Genomic_DNA"/>
</dbReference>
<keyword evidence="5" id="KW-0158">Chromosome</keyword>
<gene>
    <name evidence="10" type="ORF">SmJEL517_g00207</name>
</gene>
<keyword evidence="8" id="KW-0539">Nucleus</keyword>
<sequence>MLSVNNPFISEDVDSLVIWVLFNCHQAHHWHESELCDSHTPPVSLGSSAAKYAVNHDYSVYIMRPYRITRLVELTSITEPLIINRATQRADPEHHNVEQQQPWPILVGQFITRKQAAILFPEDDLPDGLLGAASPSVCFVDGTGYINCEFAQDFDVNWLSDDTYSCYLLEWALIPYKSKPGSTKWYLEVCSLPRFFDKTYALSRVSSYDFDHIDLLVDCQANIIEPHPSSPHAQLSDNELIERYKPVNMNFSHIDAKAMTKELEKIRRLEQLSIHGMIQSKGFIQNRAKEGKIRKFFVVEVVCKQEKTEEFGDAVLTACVCYEDAAQATKLDIIHYYHHLKVGKWYLLSNLTASKIKIPVKGGSIIRKVLNFDINNSKLFNVKPPVIIPDTVAVDTNTIDGTPQPNTIRSQPIQIPMHPKVQPKPGMISYSGRISKIVNVHNGLYELDGKLHLVLSYHQIAGPGFGLRLGAGVNLHNVHLAVLNTGDRVRPGAHPVALIACPYSTLEIAEFSSEANEFQSIDVFKRNNYLIKHQKLNAVDLLLITIIRIEVIRKLQVKEADTIVPVVETKWPTKLFTDLLSRYGYTHYEKDTPIAVSFEHQDLCSIAKVRYRQPCFPPLKELFNHPVITDFRNQSTKSSGTRPSSSIASARKHRHMIVSKSSIRYRVFSQEELNWTSASLLGVLVANARGEVVLKDTTHSIQCLVSSNDITPHDLNQIWVIDRYQIIMEVLGSGFLRSTEKQQESLSEVPFENLVIRFSLRDAMCLGAPHLGILSAAPQIAVVSRARERHNYFAIIDVVRPIQQVLTGESRIDTQCWVEAVAVEFKQLESGITELYGAEKSVLILFTGPSIANIVGLRRGEAYSFTELAELQPKEDHLQEDDEDERKDGASIDTDDDAESTAPPPALMNDDDPCLAFDGKSKLSSFSVVTCSDEDISAATLSPLPLPEPCKPIVYRVSGTNAEMLSDLKPPCETIHTVSRILQDISIYRKRPQFAGIIDTLINVKGVVVTKEYRDVEPLVIPGCTATELYVQHGIGTGDYGRTLFVKIRDLEEGDTMDVYLDLRRCVVPLGLIPNTIITIRQLGLKISKSNNIYGASIATTSISIGDVATSLPTRKIIERSNLRVRLSDFFSQDSNSKLTALISRNISALPGIRCNVTHIQLVTLRYKCTGCGASYLESKCPNGHGSGTGMLISYARIFIEDGSAEAVVHIDDTETVFALLSCRDNTNSSNKRHKLERMAMRYGDVTFKFDPPWFANTTSNDDWGEANNNSNNSAEQDEDTVTLGSETHETFAMKAEWGDKVKKDAEYIETICKSPSLKRTVIAYCRAQSSFTAFLASESRDSGGGNQDDGIVVSRESLGRRMMKLESGARLSTLTYPRIVLRGESFEEVAERSEAHFLLEKLNHV</sequence>
<dbReference type="GO" id="GO:0010833">
    <property type="term" value="P:telomere maintenance via telomere lengthening"/>
    <property type="evidence" value="ECO:0007669"/>
    <property type="project" value="TreeGrafter"/>
</dbReference>